<dbReference type="PROSITE" id="PS00518">
    <property type="entry name" value="ZF_RING_1"/>
    <property type="match status" value="1"/>
</dbReference>
<keyword evidence="13" id="KW-1185">Reference proteome</keyword>
<dbReference type="PANTHER" id="PTHR46077">
    <property type="entry name" value="E3 UBIQUITIN-PROTEIN LIGASE TOPORS"/>
    <property type="match status" value="1"/>
</dbReference>
<dbReference type="Proteomes" id="UP001149813">
    <property type="component" value="Unassembled WGS sequence"/>
</dbReference>
<evidence type="ECO:0000256" key="6">
    <source>
        <dbReference type="ARBA" id="ARBA00022833"/>
    </source>
</evidence>
<dbReference type="EC" id="2.3.2.27" evidence="2"/>
<evidence type="ECO:0000256" key="3">
    <source>
        <dbReference type="ARBA" id="ARBA00022679"/>
    </source>
</evidence>
<keyword evidence="5 9" id="KW-0863">Zinc-finger</keyword>
<comment type="catalytic activity">
    <reaction evidence="1">
        <text>S-ubiquitinyl-[E2 ubiquitin-conjugating enzyme]-L-cysteine + [acceptor protein]-L-lysine = [E2 ubiquitin-conjugating enzyme]-L-cysteine + N(6)-ubiquitinyl-[acceptor protein]-L-lysine.</text>
        <dbReference type="EC" id="2.3.2.27"/>
    </reaction>
</comment>
<accession>A0A9W7XX24</accession>
<dbReference type="GO" id="GO:0008270">
    <property type="term" value="F:zinc ion binding"/>
    <property type="evidence" value="ECO:0007669"/>
    <property type="project" value="UniProtKB-KW"/>
</dbReference>
<dbReference type="EMBL" id="JANBOJ010000212">
    <property type="protein sequence ID" value="KAJ1720936.1"/>
    <property type="molecule type" value="Genomic_DNA"/>
</dbReference>
<gene>
    <name evidence="12" type="ORF">LPJ53_004486</name>
</gene>
<dbReference type="InterPro" id="IPR017907">
    <property type="entry name" value="Znf_RING_CS"/>
</dbReference>
<name>A0A9W7XX24_9FUNG</name>
<evidence type="ECO:0000256" key="5">
    <source>
        <dbReference type="ARBA" id="ARBA00022771"/>
    </source>
</evidence>
<reference evidence="12" key="1">
    <citation type="submission" date="2022-07" db="EMBL/GenBank/DDBJ databases">
        <title>Phylogenomic reconstructions and comparative analyses of Kickxellomycotina fungi.</title>
        <authorList>
            <person name="Reynolds N.K."/>
            <person name="Stajich J.E."/>
            <person name="Barry K."/>
            <person name="Grigoriev I.V."/>
            <person name="Crous P."/>
            <person name="Smith M.E."/>
        </authorList>
    </citation>
    <scope>NUCLEOTIDE SEQUENCE</scope>
    <source>
        <strain evidence="12">NBRC 32514</strain>
    </source>
</reference>
<dbReference type="AlphaFoldDB" id="A0A9W7XX24"/>
<keyword evidence="8" id="KW-0804">Transcription</keyword>
<evidence type="ECO:0000256" key="1">
    <source>
        <dbReference type="ARBA" id="ARBA00000900"/>
    </source>
</evidence>
<evidence type="ECO:0000256" key="7">
    <source>
        <dbReference type="ARBA" id="ARBA00023015"/>
    </source>
</evidence>
<feature type="domain" description="RING-type" evidence="11">
    <location>
        <begin position="30"/>
        <end position="69"/>
    </location>
</feature>
<dbReference type="OrthoDB" id="21204at2759"/>
<dbReference type="Pfam" id="PF13639">
    <property type="entry name" value="zf-RING_2"/>
    <property type="match status" value="1"/>
</dbReference>
<feature type="region of interest" description="Disordered" evidence="10">
    <location>
        <begin position="1"/>
        <end position="23"/>
    </location>
</feature>
<dbReference type="InterPro" id="IPR001841">
    <property type="entry name" value="Znf_RING"/>
</dbReference>
<evidence type="ECO:0000313" key="12">
    <source>
        <dbReference type="EMBL" id="KAJ1720936.1"/>
    </source>
</evidence>
<evidence type="ECO:0000313" key="13">
    <source>
        <dbReference type="Proteomes" id="UP001149813"/>
    </source>
</evidence>
<dbReference type="SMART" id="SM00184">
    <property type="entry name" value="RING"/>
    <property type="match status" value="1"/>
</dbReference>
<evidence type="ECO:0000256" key="8">
    <source>
        <dbReference type="ARBA" id="ARBA00023163"/>
    </source>
</evidence>
<comment type="caution">
    <text evidence="12">The sequence shown here is derived from an EMBL/GenBank/DDBJ whole genome shotgun (WGS) entry which is preliminary data.</text>
</comment>
<sequence length="257" mass="29186">MDDTLELAETGSENSSSSSEEEEEEAPYLCPICLQPVAERCYTDPCYHLYCFDCISQWTTQSSRCPLCNTSAQWLVHYDPHTKEPTRLPISSSLSRPYVAPRPSPYGRSPVLASTSSNLGLRKRHAVYAHNLHRIPALHTRRARISLTSSLFCREVRTARCRQWIRRDLQVLLGTEDVEFFEQIVLSAVLEVEEGEEMLQEVLGERTRRFVEELRAFVDSGLEIDVYDRFVAYDTRGGSGLEEETTSTVGEVVGERG</sequence>
<organism evidence="12 13">
    <name type="scientific">Coemansia erecta</name>
    <dbReference type="NCBI Taxonomy" id="147472"/>
    <lineage>
        <taxon>Eukaryota</taxon>
        <taxon>Fungi</taxon>
        <taxon>Fungi incertae sedis</taxon>
        <taxon>Zoopagomycota</taxon>
        <taxon>Kickxellomycotina</taxon>
        <taxon>Kickxellomycetes</taxon>
        <taxon>Kickxellales</taxon>
        <taxon>Kickxellaceae</taxon>
        <taxon>Coemansia</taxon>
    </lineage>
</organism>
<evidence type="ECO:0000256" key="2">
    <source>
        <dbReference type="ARBA" id="ARBA00012483"/>
    </source>
</evidence>
<dbReference type="InterPro" id="IPR013083">
    <property type="entry name" value="Znf_RING/FYVE/PHD"/>
</dbReference>
<keyword evidence="7" id="KW-0805">Transcription regulation</keyword>
<dbReference type="SUPFAM" id="SSF57850">
    <property type="entry name" value="RING/U-box"/>
    <property type="match status" value="1"/>
</dbReference>
<keyword evidence="3" id="KW-0808">Transferase</keyword>
<dbReference type="GO" id="GO:0006513">
    <property type="term" value="P:protein monoubiquitination"/>
    <property type="evidence" value="ECO:0007669"/>
    <property type="project" value="TreeGrafter"/>
</dbReference>
<dbReference type="GO" id="GO:0061630">
    <property type="term" value="F:ubiquitin protein ligase activity"/>
    <property type="evidence" value="ECO:0007669"/>
    <property type="project" value="UniProtKB-EC"/>
</dbReference>
<dbReference type="GO" id="GO:0000209">
    <property type="term" value="P:protein polyubiquitination"/>
    <property type="evidence" value="ECO:0007669"/>
    <property type="project" value="TreeGrafter"/>
</dbReference>
<protein>
    <recommendedName>
        <fullName evidence="2">RING-type E3 ubiquitin transferase</fullName>
        <ecNumber evidence="2">2.3.2.27</ecNumber>
    </recommendedName>
</protein>
<keyword evidence="4" id="KW-0479">Metal-binding</keyword>
<dbReference type="Gene3D" id="3.30.40.10">
    <property type="entry name" value="Zinc/RING finger domain, C3HC4 (zinc finger)"/>
    <property type="match status" value="1"/>
</dbReference>
<keyword evidence="6" id="KW-0862">Zinc</keyword>
<evidence type="ECO:0000259" key="11">
    <source>
        <dbReference type="PROSITE" id="PS50089"/>
    </source>
</evidence>
<evidence type="ECO:0000256" key="9">
    <source>
        <dbReference type="PROSITE-ProRule" id="PRU00175"/>
    </source>
</evidence>
<dbReference type="PANTHER" id="PTHR46077:SF1">
    <property type="entry name" value="TOP1 BINDING ARGININE_SERINE RICH PROTEIN, E3 UBIQUITIN LIGASE"/>
    <property type="match status" value="1"/>
</dbReference>
<dbReference type="PROSITE" id="PS50089">
    <property type="entry name" value="ZF_RING_2"/>
    <property type="match status" value="1"/>
</dbReference>
<proteinExistence type="predicted"/>
<evidence type="ECO:0000256" key="4">
    <source>
        <dbReference type="ARBA" id="ARBA00022723"/>
    </source>
</evidence>
<evidence type="ECO:0000256" key="10">
    <source>
        <dbReference type="SAM" id="MobiDB-lite"/>
    </source>
</evidence>